<organism evidence="1 2">
    <name type="scientific">Brachionus plicatilis</name>
    <name type="common">Marine rotifer</name>
    <name type="synonym">Brachionus muelleri</name>
    <dbReference type="NCBI Taxonomy" id="10195"/>
    <lineage>
        <taxon>Eukaryota</taxon>
        <taxon>Metazoa</taxon>
        <taxon>Spiralia</taxon>
        <taxon>Gnathifera</taxon>
        <taxon>Rotifera</taxon>
        <taxon>Eurotatoria</taxon>
        <taxon>Monogononta</taxon>
        <taxon>Pseudotrocha</taxon>
        <taxon>Ploima</taxon>
        <taxon>Brachionidae</taxon>
        <taxon>Brachionus</taxon>
    </lineage>
</organism>
<proteinExistence type="predicted"/>
<evidence type="ECO:0000313" key="2">
    <source>
        <dbReference type="Proteomes" id="UP000276133"/>
    </source>
</evidence>
<keyword evidence="2" id="KW-1185">Reference proteome</keyword>
<dbReference type="Proteomes" id="UP000276133">
    <property type="component" value="Unassembled WGS sequence"/>
</dbReference>
<dbReference type="AlphaFoldDB" id="A0A3M7RLK8"/>
<evidence type="ECO:0000313" key="1">
    <source>
        <dbReference type="EMBL" id="RNA24463.1"/>
    </source>
</evidence>
<name>A0A3M7RLK8_BRAPC</name>
<sequence length="86" mass="10155">MPKLKYPLILISWFSEYSFKKYCLNLAKKIDTDLTSGFLLSDRTMIPFENLPSSILIRINCVFFLLINFEKSNESYSIVYLLELLF</sequence>
<dbReference type="EMBL" id="REGN01003114">
    <property type="protein sequence ID" value="RNA24463.1"/>
    <property type="molecule type" value="Genomic_DNA"/>
</dbReference>
<protein>
    <submittedName>
        <fullName evidence="1">Uncharacterized protein</fullName>
    </submittedName>
</protein>
<accession>A0A3M7RLK8</accession>
<gene>
    <name evidence="1" type="ORF">BpHYR1_051888</name>
</gene>
<reference evidence="1 2" key="1">
    <citation type="journal article" date="2018" name="Sci. Rep.">
        <title>Genomic signatures of local adaptation to the degree of environmental predictability in rotifers.</title>
        <authorList>
            <person name="Franch-Gras L."/>
            <person name="Hahn C."/>
            <person name="Garcia-Roger E.M."/>
            <person name="Carmona M.J."/>
            <person name="Serra M."/>
            <person name="Gomez A."/>
        </authorList>
    </citation>
    <scope>NUCLEOTIDE SEQUENCE [LARGE SCALE GENOMIC DNA]</scope>
    <source>
        <strain evidence="1">HYR1</strain>
    </source>
</reference>
<comment type="caution">
    <text evidence="1">The sequence shown here is derived from an EMBL/GenBank/DDBJ whole genome shotgun (WGS) entry which is preliminary data.</text>
</comment>